<dbReference type="AlphaFoldDB" id="A0A0S8GDB3"/>
<name>A0A0S8GDB3_UNCW3</name>
<protein>
    <recommendedName>
        <fullName evidence="3">FlgD Ig-like domain-containing protein</fullName>
    </recommendedName>
</protein>
<dbReference type="InterPro" id="IPR011045">
    <property type="entry name" value="N2O_reductase_N"/>
</dbReference>
<dbReference type="InterPro" id="IPR051200">
    <property type="entry name" value="Host-pathogen_enzymatic-act"/>
</dbReference>
<dbReference type="PANTHER" id="PTHR47197">
    <property type="entry name" value="PROTEIN NIRF"/>
    <property type="match status" value="1"/>
</dbReference>
<sequence>MNKFNLIARFSLLFTIVLFVYPSVGMCMQTVNTDVTGEPNIDVIVAENGETFDDIVRTRQEFAQYDVDPGILPEGDNLMSSTFTRDGSRILTTNYMTDNVTVYDWATMNVLANIDVGDFPGGVAVTDSLAVVACPFSDEIYLIDLNDYTIDTFFVLSSNQQPWVVRISHDQTKAYVACDISNTCEVFDLVARDHILTINDFPISLLSFSFNSENGRIGATFSNFVVAPSDSHLIVGDRVDAVFFFSTETGAIDYAIGGISECPSISLSGDGATAIALSTSNPAVVHQIDIATHTVTNHVTLTGHSISMSYDVAVNDDGSKAFCAIDGNQSALVRFASSDYVIITQTYTPFWIGVSPDHTVAISGQYRFSIVDFETETVLGQHVGNSQYCGSVSPVDHRAIGFDPHRHEGIYFYDYTNATAPSYRGTTLAGLEPEGDAPRRIAIAPDGAKAVVTNVLSDNATIIDLETYTIDTIIPIGDRVQNVAITSDSRWAVICGFNSNSVFVVDLYSNEIAAEVPTGSRASVVSISPNDRYAYVGNIVSNSISVVELAGAASSEIAEIPCGVIGVVWAAYGVSSDVEASPSNEYALVAVSFEDTVRVIDTVSHSIVASLPVGDFPIQLAFDSTGDYAIVTNYFNDTCTVLHIDGASSSVVDSFSYGNGPLRLAYNRVFDEMGIGYYYDRKVVSVNPRTGAFISSKDYSAYGSIIQVMYDEIGAPVVLTPGHLHRGDSVFPLPATASFFDYCPAVQKAAVVMPGPDYVTVIAWDTLGVKEHVTLPLGAGILESPAPNPFTGAVTIAFSIPHQEHVACAVYDVSGRHVAALANQIFTAGRHELMWDGMDDRGRAAPTGVFVVRIETDSFRAQEKLLYVKP</sequence>
<dbReference type="Proteomes" id="UP000051096">
    <property type="component" value="Unassembled WGS sequence"/>
</dbReference>
<evidence type="ECO:0000313" key="2">
    <source>
        <dbReference type="Proteomes" id="UP000051096"/>
    </source>
</evidence>
<reference evidence="1 2" key="1">
    <citation type="journal article" date="2015" name="Microbiome">
        <title>Genomic resolution of linkages in carbon, nitrogen, and sulfur cycling among widespread estuary sediment bacteria.</title>
        <authorList>
            <person name="Baker B.J."/>
            <person name="Lazar C.S."/>
            <person name="Teske A.P."/>
            <person name="Dick G.J."/>
        </authorList>
    </citation>
    <scope>NUCLEOTIDE SEQUENCE [LARGE SCALE GENOMIC DNA]</scope>
    <source>
        <strain evidence="1">SM23_60</strain>
    </source>
</reference>
<gene>
    <name evidence="1" type="ORF">AMJ87_07860</name>
</gene>
<dbReference type="Pfam" id="PF02239">
    <property type="entry name" value="Cytochrom_D1"/>
    <property type="match status" value="1"/>
</dbReference>
<dbReference type="EMBL" id="LJUO01000073">
    <property type="protein sequence ID" value="KPK71046.1"/>
    <property type="molecule type" value="Genomic_DNA"/>
</dbReference>
<organism evidence="1 2">
    <name type="scientific">candidate division WOR_3 bacterium SM23_60</name>
    <dbReference type="NCBI Taxonomy" id="1703780"/>
    <lineage>
        <taxon>Bacteria</taxon>
        <taxon>Bacteria division WOR-3</taxon>
    </lineage>
</organism>
<proteinExistence type="predicted"/>
<dbReference type="SUPFAM" id="SSF50969">
    <property type="entry name" value="YVTN repeat-like/Quinoprotein amine dehydrogenase"/>
    <property type="match status" value="1"/>
</dbReference>
<dbReference type="InterPro" id="IPR011044">
    <property type="entry name" value="Quino_amine_DH_bsu"/>
</dbReference>
<evidence type="ECO:0000313" key="1">
    <source>
        <dbReference type="EMBL" id="KPK71046.1"/>
    </source>
</evidence>
<accession>A0A0S8GDB3</accession>
<comment type="caution">
    <text evidence="1">The sequence shown here is derived from an EMBL/GenBank/DDBJ whole genome shotgun (WGS) entry which is preliminary data.</text>
</comment>
<evidence type="ECO:0008006" key="3">
    <source>
        <dbReference type="Google" id="ProtNLM"/>
    </source>
</evidence>
<dbReference type="Gene3D" id="2.130.10.10">
    <property type="entry name" value="YVTN repeat-like/Quinoprotein amine dehydrogenase"/>
    <property type="match status" value="4"/>
</dbReference>
<dbReference type="Gene3D" id="2.60.40.4070">
    <property type="match status" value="1"/>
</dbReference>
<dbReference type="InterPro" id="IPR015943">
    <property type="entry name" value="WD40/YVTN_repeat-like_dom_sf"/>
</dbReference>
<dbReference type="PANTHER" id="PTHR47197:SF3">
    <property type="entry name" value="DIHYDRO-HEME D1 DEHYDROGENASE"/>
    <property type="match status" value="1"/>
</dbReference>
<dbReference type="SUPFAM" id="SSF50974">
    <property type="entry name" value="Nitrous oxide reductase, N-terminal domain"/>
    <property type="match status" value="1"/>
</dbReference>